<proteinExistence type="predicted"/>
<feature type="compositionally biased region" description="Polar residues" evidence="1">
    <location>
        <begin position="221"/>
        <end position="231"/>
    </location>
</feature>
<dbReference type="EMBL" id="QUTI01046157">
    <property type="protein sequence ID" value="RLN99798.1"/>
    <property type="molecule type" value="Genomic_DNA"/>
</dbReference>
<name>A0A9X8H3I3_APHAT</name>
<organism evidence="2 3">
    <name type="scientific">Aphanomyces astaci</name>
    <name type="common">Crayfish plague agent</name>
    <dbReference type="NCBI Taxonomy" id="112090"/>
    <lineage>
        <taxon>Eukaryota</taxon>
        <taxon>Sar</taxon>
        <taxon>Stramenopiles</taxon>
        <taxon>Oomycota</taxon>
        <taxon>Saprolegniomycetes</taxon>
        <taxon>Saprolegniales</taxon>
        <taxon>Verrucalvaceae</taxon>
        <taxon>Aphanomyces</taxon>
    </lineage>
</organism>
<evidence type="ECO:0000313" key="2">
    <source>
        <dbReference type="EMBL" id="RLN99798.1"/>
    </source>
</evidence>
<sequence>WLLKTPLDDGQPHVPTELVATGVLLSLLEDQHDEVREEASRSIVALARLCKPHLHVAALENAITAHADLVHVGASLSAKLTITLSLASLLKCHNTHPYAFTTEQVVCPAPMASYAPGWQQHVVVTALVYGVDDPTTLAIKILVEPDGLDAPMVVMQEVVPRDITWQDRRAWVVCCRVPVTMPGALDCSVKALVCVTSSQDQVQAMGPAVVVGVTRQTLPNMSPVHHQQQQLRVPESSHGM</sequence>
<evidence type="ECO:0000256" key="1">
    <source>
        <dbReference type="SAM" id="MobiDB-lite"/>
    </source>
</evidence>
<protein>
    <submittedName>
        <fullName evidence="2">Uncharacterized protein</fullName>
    </submittedName>
</protein>
<reference evidence="2 3" key="1">
    <citation type="journal article" date="2018" name="J. Invertebr. Pathol.">
        <title>New genotyping method for the causative agent of crayfish plague (Aphanomyces astaci) based on whole genome data.</title>
        <authorList>
            <person name="Minardi D."/>
            <person name="Studholme D.J."/>
            <person name="van der Giezen M."/>
            <person name="Pretto T."/>
            <person name="Oidtmann B."/>
        </authorList>
    </citation>
    <scope>NUCLEOTIDE SEQUENCE [LARGE SCALE GENOMIC DNA]</scope>
    <source>
        <strain evidence="2 3">KB13</strain>
    </source>
</reference>
<comment type="caution">
    <text evidence="2">The sequence shown here is derived from an EMBL/GenBank/DDBJ whole genome shotgun (WGS) entry which is preliminary data.</text>
</comment>
<feature type="non-terminal residue" evidence="2">
    <location>
        <position position="1"/>
    </location>
</feature>
<dbReference type="AlphaFoldDB" id="A0A9X8H3I3"/>
<evidence type="ECO:0000313" key="3">
    <source>
        <dbReference type="Proteomes" id="UP000275652"/>
    </source>
</evidence>
<accession>A0A9X8H3I3</accession>
<dbReference type="Proteomes" id="UP000275652">
    <property type="component" value="Unassembled WGS sequence"/>
</dbReference>
<gene>
    <name evidence="2" type="ORF">DYB28_006432</name>
</gene>
<feature type="region of interest" description="Disordered" evidence="1">
    <location>
        <begin position="221"/>
        <end position="240"/>
    </location>
</feature>